<name>A0A2G1DMA9_9BACT</name>
<gene>
    <name evidence="2" type="ORF">AMOL_1279</name>
    <name evidence="3" type="ORF">CPU12_01520</name>
</gene>
<dbReference type="PANTHER" id="PTHR36444">
    <property type="entry name" value="TRANSCRIPTIONAL REGULATOR PROTEIN YOBU-RELATED"/>
    <property type="match status" value="1"/>
</dbReference>
<dbReference type="EMBL" id="CP032098">
    <property type="protein sequence ID" value="AXX92259.1"/>
    <property type="molecule type" value="Genomic_DNA"/>
</dbReference>
<dbReference type="KEGG" id="amol:AMOL_1279"/>
<dbReference type="InterPro" id="IPR053182">
    <property type="entry name" value="YobU-like_regulator"/>
</dbReference>
<evidence type="ECO:0000313" key="4">
    <source>
        <dbReference type="Proteomes" id="UP000221222"/>
    </source>
</evidence>
<dbReference type="InterPro" id="IPR011256">
    <property type="entry name" value="Reg_factor_effector_dom_sf"/>
</dbReference>
<dbReference type="Proteomes" id="UP000262712">
    <property type="component" value="Chromosome"/>
</dbReference>
<dbReference type="AlphaFoldDB" id="A0A2G1DMA9"/>
<dbReference type="SMART" id="SM00871">
    <property type="entry name" value="AraC_E_bind"/>
    <property type="match status" value="1"/>
</dbReference>
<evidence type="ECO:0000313" key="5">
    <source>
        <dbReference type="Proteomes" id="UP000262712"/>
    </source>
</evidence>
<feature type="domain" description="AraC effector-binding" evidence="1">
    <location>
        <begin position="1"/>
        <end position="148"/>
    </location>
</feature>
<dbReference type="Proteomes" id="UP000221222">
    <property type="component" value="Unassembled WGS sequence"/>
</dbReference>
<dbReference type="Gene3D" id="3.20.80.10">
    <property type="entry name" value="Regulatory factor, effector binding domain"/>
    <property type="match status" value="1"/>
</dbReference>
<protein>
    <submittedName>
        <fullName evidence="3">AraC family transcriptional regulator</fullName>
    </submittedName>
    <submittedName>
        <fullName evidence="2">Transcriptional regulator, AraC family</fullName>
    </submittedName>
</protein>
<dbReference type="Pfam" id="PF14526">
    <property type="entry name" value="Cass2"/>
    <property type="match status" value="1"/>
</dbReference>
<dbReference type="RefSeq" id="WP_099341302.1">
    <property type="nucleotide sequence ID" value="NZ_CP032098.1"/>
</dbReference>
<dbReference type="InterPro" id="IPR029441">
    <property type="entry name" value="Cass2"/>
</dbReference>
<sequence>MKVKYLDKFYVAGLTVRTNNKTELDEQEAKIPDLCQRYLDENIERKTFNKSKSMAMYGVYNKYENDVNSDYDYTIGVEVTKAKNAITIEKDRYLVFSKQGEIPEIVMDAWHDVWNYFASSECKYERAYNFDFEKYEKEDEIEIYISIK</sequence>
<dbReference type="EMBL" id="NXFY01000001">
    <property type="protein sequence ID" value="PHO19486.1"/>
    <property type="molecule type" value="Genomic_DNA"/>
</dbReference>
<dbReference type="PANTHER" id="PTHR36444:SF2">
    <property type="entry name" value="TRANSCRIPTIONAL REGULATOR PROTEIN YOBU-RELATED"/>
    <property type="match status" value="1"/>
</dbReference>
<reference evidence="2 5" key="2">
    <citation type="submission" date="2018-08" db="EMBL/GenBank/DDBJ databases">
        <title>Complete genome of the Arcobacter molluscorum type strain LMG 25693.</title>
        <authorList>
            <person name="Miller W.G."/>
            <person name="Yee E."/>
            <person name="Bono J.L."/>
        </authorList>
    </citation>
    <scope>NUCLEOTIDE SEQUENCE [LARGE SCALE GENOMIC DNA]</scope>
    <source>
        <strain evidence="2 5">CECT 7696</strain>
    </source>
</reference>
<evidence type="ECO:0000313" key="3">
    <source>
        <dbReference type="EMBL" id="PHO19486.1"/>
    </source>
</evidence>
<organism evidence="3 4">
    <name type="scientific">Malaciobacter molluscorum LMG 25693</name>
    <dbReference type="NCBI Taxonomy" id="870501"/>
    <lineage>
        <taxon>Bacteria</taxon>
        <taxon>Pseudomonadati</taxon>
        <taxon>Campylobacterota</taxon>
        <taxon>Epsilonproteobacteria</taxon>
        <taxon>Campylobacterales</taxon>
        <taxon>Arcobacteraceae</taxon>
        <taxon>Malaciobacter</taxon>
    </lineage>
</organism>
<dbReference type="InterPro" id="IPR010499">
    <property type="entry name" value="AraC_E-bd"/>
</dbReference>
<proteinExistence type="predicted"/>
<evidence type="ECO:0000259" key="1">
    <source>
        <dbReference type="SMART" id="SM00871"/>
    </source>
</evidence>
<keyword evidence="4" id="KW-1185">Reference proteome</keyword>
<accession>A0A2G1DMA9</accession>
<evidence type="ECO:0000313" key="2">
    <source>
        <dbReference type="EMBL" id="AXX92259.1"/>
    </source>
</evidence>
<reference evidence="3 4" key="1">
    <citation type="submission" date="2017-09" db="EMBL/GenBank/DDBJ databases">
        <title>Arcobacter canalis sp. nov., a new species isolated from a water canal contaminated with urban sewage.</title>
        <authorList>
            <person name="Perez-Cataluna A."/>
            <person name="Salas-Masso N."/>
            <person name="Figueras M.J."/>
        </authorList>
    </citation>
    <scope>NUCLEOTIDE SEQUENCE [LARGE SCALE GENOMIC DNA]</scope>
    <source>
        <strain evidence="3 4">F98-3</strain>
    </source>
</reference>
<dbReference type="SUPFAM" id="SSF55136">
    <property type="entry name" value="Probable bacterial effector-binding domain"/>
    <property type="match status" value="1"/>
</dbReference>